<sequence length="156" mass="17877">MSGDLYTKPGTVNKVYYEQEDKENMVNIYVSAESLRVYDNPWQDDMSPNTPETADTQQPVVLENSRKRTHVRSFSVFLCAVCLLLLAGIICLGVHREKDRADCSRKVCQILEDIANLKNISEQTGNTTELSREIHNLWNKFGDKKSMKCENLDYLP</sequence>
<keyword evidence="1" id="KW-0812">Transmembrane</keyword>
<feature type="transmembrane region" description="Helical" evidence="1">
    <location>
        <begin position="74"/>
        <end position="95"/>
    </location>
</feature>
<reference evidence="2 3" key="2">
    <citation type="journal article" date="2023" name="Mol. Biol. Evol.">
        <title>Genomics of Secondarily Temperate Adaptation in the Only Non-Antarctic Icefish.</title>
        <authorList>
            <person name="Rivera-Colon A.G."/>
            <person name="Rayamajhi N."/>
            <person name="Minhas B.F."/>
            <person name="Madrigal G."/>
            <person name="Bilyk K.T."/>
            <person name="Yoon V."/>
            <person name="Hune M."/>
            <person name="Gregory S."/>
            <person name="Cheng C.H.C."/>
            <person name="Catchen J.M."/>
        </authorList>
    </citation>
    <scope>NUCLEOTIDE SEQUENCE [LARGE SCALE GENOMIC DNA]</scope>
    <source>
        <strain evidence="2">JMC-PN-2008</strain>
    </source>
</reference>
<dbReference type="Proteomes" id="UP001346869">
    <property type="component" value="Unassembled WGS sequence"/>
</dbReference>
<protein>
    <submittedName>
        <fullName evidence="2">Uncharacterized protein</fullName>
    </submittedName>
</protein>
<name>A0AAN7XSB6_ELEMC</name>
<accession>A0AAN7XSB6</accession>
<evidence type="ECO:0000256" key="1">
    <source>
        <dbReference type="SAM" id="Phobius"/>
    </source>
</evidence>
<organism evidence="2 3">
    <name type="scientific">Eleginops maclovinus</name>
    <name type="common">Patagonian blennie</name>
    <name type="synonym">Eleginus maclovinus</name>
    <dbReference type="NCBI Taxonomy" id="56733"/>
    <lineage>
        <taxon>Eukaryota</taxon>
        <taxon>Metazoa</taxon>
        <taxon>Chordata</taxon>
        <taxon>Craniata</taxon>
        <taxon>Vertebrata</taxon>
        <taxon>Euteleostomi</taxon>
        <taxon>Actinopterygii</taxon>
        <taxon>Neopterygii</taxon>
        <taxon>Teleostei</taxon>
        <taxon>Neoteleostei</taxon>
        <taxon>Acanthomorphata</taxon>
        <taxon>Eupercaria</taxon>
        <taxon>Perciformes</taxon>
        <taxon>Notothenioidei</taxon>
        <taxon>Eleginopidae</taxon>
        <taxon>Eleginops</taxon>
    </lineage>
</organism>
<proteinExistence type="predicted"/>
<reference evidence="2 3" key="1">
    <citation type="journal article" date="2023" name="Genes (Basel)">
        <title>Chromosome-Level Genome Assembly and Circadian Gene Repertoire of the Patagonia Blennie Eleginops maclovinus-The Closest Ancestral Proxy of Antarctic Cryonotothenioids.</title>
        <authorList>
            <person name="Cheng C.C."/>
            <person name="Rivera-Colon A.G."/>
            <person name="Minhas B.F."/>
            <person name="Wilson L."/>
            <person name="Rayamajhi N."/>
            <person name="Vargas-Chacoff L."/>
            <person name="Catchen J.M."/>
        </authorList>
    </citation>
    <scope>NUCLEOTIDE SEQUENCE [LARGE SCALE GENOMIC DNA]</scope>
    <source>
        <strain evidence="2">JMC-PN-2008</strain>
    </source>
</reference>
<keyword evidence="3" id="KW-1185">Reference proteome</keyword>
<dbReference type="AlphaFoldDB" id="A0AAN7XSB6"/>
<evidence type="ECO:0000313" key="2">
    <source>
        <dbReference type="EMBL" id="KAK5865875.1"/>
    </source>
</evidence>
<dbReference type="EMBL" id="JAUZQC010000009">
    <property type="protein sequence ID" value="KAK5865875.1"/>
    <property type="molecule type" value="Genomic_DNA"/>
</dbReference>
<evidence type="ECO:0000313" key="3">
    <source>
        <dbReference type="Proteomes" id="UP001346869"/>
    </source>
</evidence>
<comment type="caution">
    <text evidence="2">The sequence shown here is derived from an EMBL/GenBank/DDBJ whole genome shotgun (WGS) entry which is preliminary data.</text>
</comment>
<gene>
    <name evidence="2" type="ORF">PBY51_020112</name>
</gene>
<keyword evidence="1" id="KW-1133">Transmembrane helix</keyword>
<keyword evidence="1" id="KW-0472">Membrane</keyword>